<feature type="transmembrane region" description="Helical" evidence="1">
    <location>
        <begin position="64"/>
        <end position="88"/>
    </location>
</feature>
<evidence type="ECO:0000313" key="2">
    <source>
        <dbReference type="EMBL" id="TYH84632.1"/>
    </source>
</evidence>
<keyword evidence="1" id="KW-1133">Transmembrane helix</keyword>
<dbReference type="AlphaFoldDB" id="A0A5D2M031"/>
<reference evidence="2 3" key="1">
    <citation type="submission" date="2019-07" db="EMBL/GenBank/DDBJ databases">
        <title>WGS assembly of Gossypium tomentosum.</title>
        <authorList>
            <person name="Chen Z.J."/>
            <person name="Sreedasyam A."/>
            <person name="Ando A."/>
            <person name="Song Q."/>
            <person name="De L."/>
            <person name="Hulse-Kemp A."/>
            <person name="Ding M."/>
            <person name="Ye W."/>
            <person name="Kirkbride R."/>
            <person name="Jenkins J."/>
            <person name="Plott C."/>
            <person name="Lovell J."/>
            <person name="Lin Y.-M."/>
            <person name="Vaughn R."/>
            <person name="Liu B."/>
            <person name="Li W."/>
            <person name="Simpson S."/>
            <person name="Scheffler B."/>
            <person name="Saski C."/>
            <person name="Grover C."/>
            <person name="Hu G."/>
            <person name="Conover J."/>
            <person name="Carlson J."/>
            <person name="Shu S."/>
            <person name="Boston L."/>
            <person name="Williams M."/>
            <person name="Peterson D."/>
            <person name="Mcgee K."/>
            <person name="Jones D."/>
            <person name="Wendel J."/>
            <person name="Stelly D."/>
            <person name="Grimwood J."/>
            <person name="Schmutz J."/>
        </authorList>
    </citation>
    <scope>NUCLEOTIDE SEQUENCE [LARGE SCALE GENOMIC DNA]</scope>
    <source>
        <strain evidence="2">7179.01</strain>
    </source>
</reference>
<feature type="transmembrane region" description="Helical" evidence="1">
    <location>
        <begin position="6"/>
        <end position="27"/>
    </location>
</feature>
<proteinExistence type="predicted"/>
<dbReference type="Proteomes" id="UP000322667">
    <property type="component" value="Chromosome D02"/>
</dbReference>
<name>A0A5D2M031_GOSTO</name>
<feature type="transmembrane region" description="Helical" evidence="1">
    <location>
        <begin position="39"/>
        <end position="58"/>
    </location>
</feature>
<feature type="transmembrane region" description="Helical" evidence="1">
    <location>
        <begin position="95"/>
        <end position="114"/>
    </location>
</feature>
<accession>A0A5D2M031</accession>
<evidence type="ECO:0000256" key="1">
    <source>
        <dbReference type="SAM" id="Phobius"/>
    </source>
</evidence>
<sequence>MLQFLTIMISFLLRLFHLFLWVIHLYRKVTYSLVLNRKKVLLIVMLFFMRLYFLLLFLPNSFYLFLTLIILFFFTLSHHLLLIFLPLVSQYPLPILLFLSYLLIHPYVALHGLLKHLLG</sequence>
<evidence type="ECO:0000313" key="3">
    <source>
        <dbReference type="Proteomes" id="UP000322667"/>
    </source>
</evidence>
<keyword evidence="1" id="KW-0812">Transmembrane</keyword>
<keyword evidence="3" id="KW-1185">Reference proteome</keyword>
<dbReference type="EMBL" id="CM017624">
    <property type="protein sequence ID" value="TYH84632.1"/>
    <property type="molecule type" value="Genomic_DNA"/>
</dbReference>
<organism evidence="2 3">
    <name type="scientific">Gossypium tomentosum</name>
    <name type="common">Hawaiian cotton</name>
    <name type="synonym">Gossypium sandvicense</name>
    <dbReference type="NCBI Taxonomy" id="34277"/>
    <lineage>
        <taxon>Eukaryota</taxon>
        <taxon>Viridiplantae</taxon>
        <taxon>Streptophyta</taxon>
        <taxon>Embryophyta</taxon>
        <taxon>Tracheophyta</taxon>
        <taxon>Spermatophyta</taxon>
        <taxon>Magnoliopsida</taxon>
        <taxon>eudicotyledons</taxon>
        <taxon>Gunneridae</taxon>
        <taxon>Pentapetalae</taxon>
        <taxon>rosids</taxon>
        <taxon>malvids</taxon>
        <taxon>Malvales</taxon>
        <taxon>Malvaceae</taxon>
        <taxon>Malvoideae</taxon>
        <taxon>Gossypium</taxon>
    </lineage>
</organism>
<gene>
    <name evidence="2" type="ORF">ES332_D02G210200v1</name>
</gene>
<keyword evidence="1" id="KW-0472">Membrane</keyword>
<protein>
    <submittedName>
        <fullName evidence="2">Uncharacterized protein</fullName>
    </submittedName>
</protein>